<evidence type="ECO:0000313" key="3">
    <source>
        <dbReference type="Proteomes" id="UP000070133"/>
    </source>
</evidence>
<feature type="compositionally biased region" description="Basic and acidic residues" evidence="1">
    <location>
        <begin position="147"/>
        <end position="162"/>
    </location>
</feature>
<dbReference type="EMBL" id="LFZN01000042">
    <property type="protein sequence ID" value="KXT02399.1"/>
    <property type="molecule type" value="Genomic_DNA"/>
</dbReference>
<proteinExistence type="predicted"/>
<reference evidence="2 3" key="1">
    <citation type="submission" date="2015-07" db="EMBL/GenBank/DDBJ databases">
        <title>Comparative genomics of the Sigatoka disease complex on banana suggests a link between parallel evolutionary changes in Pseudocercospora fijiensis and Pseudocercospora eumusae and increased virulence on the banana host.</title>
        <authorList>
            <person name="Chang T.-C."/>
            <person name="Salvucci A."/>
            <person name="Crous P.W."/>
            <person name="Stergiopoulos I."/>
        </authorList>
    </citation>
    <scope>NUCLEOTIDE SEQUENCE [LARGE SCALE GENOMIC DNA]</scope>
    <source>
        <strain evidence="2 3">CBS 114824</strain>
    </source>
</reference>
<accession>A0A139HJ64</accession>
<feature type="compositionally biased region" description="Basic and acidic residues" evidence="1">
    <location>
        <begin position="267"/>
        <end position="289"/>
    </location>
</feature>
<protein>
    <submittedName>
        <fullName evidence="2">Uncharacterized protein</fullName>
    </submittedName>
</protein>
<dbReference type="AlphaFoldDB" id="A0A139HJ64"/>
<evidence type="ECO:0000313" key="2">
    <source>
        <dbReference type="EMBL" id="KXT02399.1"/>
    </source>
</evidence>
<evidence type="ECO:0000256" key="1">
    <source>
        <dbReference type="SAM" id="MobiDB-lite"/>
    </source>
</evidence>
<name>A0A139HJ64_9PEZI</name>
<feature type="compositionally biased region" description="Basic and acidic residues" evidence="1">
    <location>
        <begin position="112"/>
        <end position="126"/>
    </location>
</feature>
<keyword evidence="3" id="KW-1185">Reference proteome</keyword>
<dbReference type="Proteomes" id="UP000070133">
    <property type="component" value="Unassembled WGS sequence"/>
</dbReference>
<feature type="compositionally biased region" description="Basic and acidic residues" evidence="1">
    <location>
        <begin position="318"/>
        <end position="331"/>
    </location>
</feature>
<organism evidence="2 3">
    <name type="scientific">Pseudocercospora eumusae</name>
    <dbReference type="NCBI Taxonomy" id="321146"/>
    <lineage>
        <taxon>Eukaryota</taxon>
        <taxon>Fungi</taxon>
        <taxon>Dikarya</taxon>
        <taxon>Ascomycota</taxon>
        <taxon>Pezizomycotina</taxon>
        <taxon>Dothideomycetes</taxon>
        <taxon>Dothideomycetidae</taxon>
        <taxon>Mycosphaerellales</taxon>
        <taxon>Mycosphaerellaceae</taxon>
        <taxon>Pseudocercospora</taxon>
    </lineage>
</organism>
<dbReference type="OrthoDB" id="3650568at2759"/>
<sequence>MAPSTVSKSSIPLLKPLSPADKVRREGLVAFLRTYKADDPERAEFIREKHKHLSFDILDDEAFNKAMEEDRRAKPLFNVPRLVAHTSKQRELQASGQPFSLRKWCKAGEDVVETDSKRGEPAHAPREGLAVPSKMPKSEPESADDPGELRDSTRKAHFKTESGSKVSPATKKASSAPRKGLAVIKKAAAPRSVLAASEKAERQEGSLSTPSEPDRKLDQAHAGGSSRPEKTSTGMEKAVVPESVQGARRGAEHKGSLMAQAKLEQEMAKLQRQRERAQARAQEKLERKNARAQMRAFPAPPKPSFKTEKAVVSNSRLDAPEKRERSEGKADAFQDTEKAMVLQPKAAQRVKAEIREIGQLFKTMTGFQEHQAARIVESLAGAKYLQGDGVGIRMDLEHPLPRRAHDALLDFVKWGVAADGKKAEALISKFKAAELASRPEATLMKRKREEDEEAPPPKKQKSEPAAKNANAPRQLPSFAHRRVETASSDRNLTRVQDTIYGRRRV</sequence>
<gene>
    <name evidence="2" type="ORF">AC578_7868</name>
</gene>
<feature type="region of interest" description="Disordered" evidence="1">
    <location>
        <begin position="267"/>
        <end position="331"/>
    </location>
</feature>
<feature type="region of interest" description="Disordered" evidence="1">
    <location>
        <begin position="441"/>
        <end position="505"/>
    </location>
</feature>
<feature type="compositionally biased region" description="Polar residues" evidence="1">
    <location>
        <begin position="485"/>
        <end position="496"/>
    </location>
</feature>
<comment type="caution">
    <text evidence="2">The sequence shown here is derived from an EMBL/GenBank/DDBJ whole genome shotgun (WGS) entry which is preliminary data.</text>
</comment>
<feature type="region of interest" description="Disordered" evidence="1">
    <location>
        <begin position="112"/>
        <end position="238"/>
    </location>
</feature>